<comment type="caution">
    <text evidence="1">The sequence shown here is derived from an EMBL/GenBank/DDBJ whole genome shotgun (WGS) entry which is preliminary data.</text>
</comment>
<evidence type="ECO:0000313" key="2">
    <source>
        <dbReference type="Proteomes" id="UP000821845"/>
    </source>
</evidence>
<dbReference type="EMBL" id="CM023482">
    <property type="protein sequence ID" value="KAH6939261.1"/>
    <property type="molecule type" value="Genomic_DNA"/>
</dbReference>
<evidence type="ECO:0000313" key="1">
    <source>
        <dbReference type="EMBL" id="KAH6939261.1"/>
    </source>
</evidence>
<name>A0ACB7SZE4_HYAAI</name>
<protein>
    <submittedName>
        <fullName evidence="1">Uncharacterized protein</fullName>
    </submittedName>
</protein>
<reference evidence="1" key="1">
    <citation type="submission" date="2020-05" db="EMBL/GenBank/DDBJ databases">
        <title>Large-scale comparative analyses of tick genomes elucidate their genetic diversity and vector capacities.</title>
        <authorList>
            <person name="Jia N."/>
            <person name="Wang J."/>
            <person name="Shi W."/>
            <person name="Du L."/>
            <person name="Sun Y."/>
            <person name="Zhan W."/>
            <person name="Jiang J."/>
            <person name="Wang Q."/>
            <person name="Zhang B."/>
            <person name="Ji P."/>
            <person name="Sakyi L.B."/>
            <person name="Cui X."/>
            <person name="Yuan T."/>
            <person name="Jiang B."/>
            <person name="Yang W."/>
            <person name="Lam T.T.-Y."/>
            <person name="Chang Q."/>
            <person name="Ding S."/>
            <person name="Wang X."/>
            <person name="Zhu J."/>
            <person name="Ruan X."/>
            <person name="Zhao L."/>
            <person name="Wei J."/>
            <person name="Que T."/>
            <person name="Du C."/>
            <person name="Cheng J."/>
            <person name="Dai P."/>
            <person name="Han X."/>
            <person name="Huang E."/>
            <person name="Gao Y."/>
            <person name="Liu J."/>
            <person name="Shao H."/>
            <person name="Ye R."/>
            <person name="Li L."/>
            <person name="Wei W."/>
            <person name="Wang X."/>
            <person name="Wang C."/>
            <person name="Yang T."/>
            <person name="Huo Q."/>
            <person name="Li W."/>
            <person name="Guo W."/>
            <person name="Chen H."/>
            <person name="Zhou L."/>
            <person name="Ni X."/>
            <person name="Tian J."/>
            <person name="Zhou Y."/>
            <person name="Sheng Y."/>
            <person name="Liu T."/>
            <person name="Pan Y."/>
            <person name="Xia L."/>
            <person name="Li J."/>
            <person name="Zhao F."/>
            <person name="Cao W."/>
        </authorList>
    </citation>
    <scope>NUCLEOTIDE SEQUENCE</scope>
    <source>
        <strain evidence="1">Hyas-2018</strain>
    </source>
</reference>
<dbReference type="Proteomes" id="UP000821845">
    <property type="component" value="Chromosome 2"/>
</dbReference>
<accession>A0ACB7SZE4</accession>
<gene>
    <name evidence="1" type="ORF">HPB50_016634</name>
</gene>
<organism evidence="1 2">
    <name type="scientific">Hyalomma asiaticum</name>
    <name type="common">Tick</name>
    <dbReference type="NCBI Taxonomy" id="266040"/>
    <lineage>
        <taxon>Eukaryota</taxon>
        <taxon>Metazoa</taxon>
        <taxon>Ecdysozoa</taxon>
        <taxon>Arthropoda</taxon>
        <taxon>Chelicerata</taxon>
        <taxon>Arachnida</taxon>
        <taxon>Acari</taxon>
        <taxon>Parasitiformes</taxon>
        <taxon>Ixodida</taxon>
        <taxon>Ixodoidea</taxon>
        <taxon>Ixodidae</taxon>
        <taxon>Hyalomminae</taxon>
        <taxon>Hyalomma</taxon>
    </lineage>
</organism>
<sequence length="163" mass="17861">MCAQISAHHMTSQLSDARRASDAVEPTARPAHGVRTTAFAYYRSIPLLNICRRVDCLKLAFSKCLGYGIIVGSTLVKVPQIVKIVQTQSGEGISVTSVLMELIGMTATAAYSYAQRYPFRCQYAAKCAVEPSNDVLAQLHKRKSTTSSYRVLSLGCRRKDSLP</sequence>
<proteinExistence type="predicted"/>
<keyword evidence="2" id="KW-1185">Reference proteome</keyword>